<dbReference type="EMBL" id="SRSC01000004">
    <property type="protein sequence ID" value="TGU70458.1"/>
    <property type="molecule type" value="Genomic_DNA"/>
</dbReference>
<dbReference type="Pfam" id="PF13439">
    <property type="entry name" value="Glyco_transf_4"/>
    <property type="match status" value="1"/>
</dbReference>
<feature type="transmembrane region" description="Helical" evidence="7">
    <location>
        <begin position="38"/>
        <end position="55"/>
    </location>
</feature>
<dbReference type="GO" id="GO:0005886">
    <property type="term" value="C:plasma membrane"/>
    <property type="evidence" value="ECO:0007669"/>
    <property type="project" value="UniProtKB-SubCell"/>
</dbReference>
<dbReference type="Pfam" id="PF00534">
    <property type="entry name" value="Glycos_transf_1"/>
    <property type="match status" value="1"/>
</dbReference>
<gene>
    <name evidence="11" type="ORF">E4633_11365</name>
    <name evidence="10" type="ORF">E4633_15755</name>
</gene>
<dbReference type="CDD" id="cd03801">
    <property type="entry name" value="GT4_PimA-like"/>
    <property type="match status" value="1"/>
</dbReference>
<sequence>MTSVKDSLYWNTMLRLPLKVISFALSIVVARLLNPSDFGIMAIVMMIIAYANQITNVGMNETIVQQNITCRMTINSIFTIDLTVSVIMALVFFASARKLSAFFREPRCEMAIKVMCAYFILSTFYGISHAILRSQMRFKALATIESLHNLATGVLSLVLAYMGFGFWSLALGQIVPLFLFTILLCAVSRWLPVVRLSNSLLRPIWRFGLWNFAKSQINFAIRHIDTLVIGRMLGTYPLGLYDKALNIAVTPSESILMNINSVMFSAFSRSRANNEELRRQFAKAFLLTALVSGPLYLGLIAVSGHLVHILLGPQWQEMLTPLRILCAAFVLKSFGGVLASFNIGVGQYRSYTLRLLFSGVSFAGLCFAGVRFGIEGVAWAYFFFSLIEFILSFSLATSFLKVSIYEVYSYVETGAVGSVIMFVLVLLLSMPLKAKTELNLLVLISTGCVVYCSYLLVDRNPQFQQLRSALFSDLRKLFPAVARPKKTYLIVLPWDISEVGGVNEVAYQLYRQLEKGGVFRPVILINSWSSFIPRFSRGDVRTIRQRLYPEAFGGTKFSSRMAKRANAAIISLLLRLYNVGVVNVHFPCLSTCSCFGAAVRAPQAPFTLIISFHGRDIDEIVYAGELERAAWERILAAADGVTTCSYSLKEKVIQGLDLPSDAVTVIHNGASLCIEDSICETPPPYSDYILSVGTFEENKGQDILISAFAKSFHLTKHRLHLLFVGRDTPYLEVLKRLVQKEGLTEQILFFTNIPRKQMPGFYKHARFFVLPSRKEAFGIAILEAGLCGLPVIASRTGGVPEIITDTVDGRLFSVADESQLLALMLQFISGGEEIVMLGSNLKKKVQQNFTWERMTADFVALAKPAVG</sequence>
<keyword evidence="6 7" id="KW-0472">Membrane</keyword>
<feature type="transmembrane region" description="Helical" evidence="7">
    <location>
        <begin position="380"/>
        <end position="400"/>
    </location>
</feature>
<evidence type="ECO:0000256" key="3">
    <source>
        <dbReference type="ARBA" id="ARBA00022475"/>
    </source>
</evidence>
<dbReference type="EMBL" id="SRSC01000002">
    <property type="protein sequence ID" value="TGU72878.1"/>
    <property type="molecule type" value="Genomic_DNA"/>
</dbReference>
<comment type="caution">
    <text evidence="10">The sequence shown here is derived from an EMBL/GenBank/DDBJ whole genome shotgun (WGS) entry which is preliminary data.</text>
</comment>
<protein>
    <submittedName>
        <fullName evidence="10">Glycosyltransferase</fullName>
    </submittedName>
</protein>
<keyword evidence="3" id="KW-1003">Cell membrane</keyword>
<evidence type="ECO:0000313" key="10">
    <source>
        <dbReference type="EMBL" id="TGU70458.1"/>
    </source>
</evidence>
<feature type="transmembrane region" description="Helical" evidence="7">
    <location>
        <begin position="12"/>
        <end position="32"/>
    </location>
</feature>
<keyword evidence="12" id="KW-1185">Reference proteome</keyword>
<evidence type="ECO:0000256" key="7">
    <source>
        <dbReference type="SAM" id="Phobius"/>
    </source>
</evidence>
<feature type="domain" description="Glycosyl transferase family 1" evidence="8">
    <location>
        <begin position="687"/>
        <end position="843"/>
    </location>
</feature>
<organism evidence="10 12">
    <name type="scientific">Geomonas terrae</name>
    <dbReference type="NCBI Taxonomy" id="2562681"/>
    <lineage>
        <taxon>Bacteria</taxon>
        <taxon>Pseudomonadati</taxon>
        <taxon>Thermodesulfobacteriota</taxon>
        <taxon>Desulfuromonadia</taxon>
        <taxon>Geobacterales</taxon>
        <taxon>Geobacteraceae</taxon>
        <taxon>Geomonas</taxon>
    </lineage>
</organism>
<evidence type="ECO:0000313" key="11">
    <source>
        <dbReference type="EMBL" id="TGU72878.1"/>
    </source>
</evidence>
<evidence type="ECO:0000256" key="6">
    <source>
        <dbReference type="ARBA" id="ARBA00023136"/>
    </source>
</evidence>
<dbReference type="PANTHER" id="PTHR30250:SF10">
    <property type="entry name" value="LIPOPOLYSACCHARIDE BIOSYNTHESIS PROTEIN WZXC"/>
    <property type="match status" value="1"/>
</dbReference>
<feature type="transmembrane region" description="Helical" evidence="7">
    <location>
        <begin position="565"/>
        <end position="586"/>
    </location>
</feature>
<feature type="transmembrane region" description="Helical" evidence="7">
    <location>
        <begin position="407"/>
        <end position="432"/>
    </location>
</feature>
<dbReference type="InterPro" id="IPR028098">
    <property type="entry name" value="Glyco_trans_4-like_N"/>
</dbReference>
<dbReference type="Gene3D" id="3.40.50.2000">
    <property type="entry name" value="Glycogen Phosphorylase B"/>
    <property type="match status" value="2"/>
</dbReference>
<feature type="transmembrane region" description="Helical" evidence="7">
    <location>
        <begin position="173"/>
        <end position="192"/>
    </location>
</feature>
<dbReference type="SUPFAM" id="SSF53756">
    <property type="entry name" value="UDP-Glycosyltransferase/glycogen phosphorylase"/>
    <property type="match status" value="1"/>
</dbReference>
<dbReference type="CDD" id="cd13127">
    <property type="entry name" value="MATE_tuaB_like"/>
    <property type="match status" value="1"/>
</dbReference>
<evidence type="ECO:0000256" key="4">
    <source>
        <dbReference type="ARBA" id="ARBA00022692"/>
    </source>
</evidence>
<dbReference type="Pfam" id="PF13440">
    <property type="entry name" value="Polysacc_synt_3"/>
    <property type="match status" value="1"/>
</dbReference>
<feature type="transmembrane region" description="Helical" evidence="7">
    <location>
        <begin position="355"/>
        <end position="374"/>
    </location>
</feature>
<accession>A0A4S1CAV9</accession>
<feature type="transmembrane region" description="Helical" evidence="7">
    <location>
        <begin position="110"/>
        <end position="127"/>
    </location>
</feature>
<dbReference type="InterPro" id="IPR001296">
    <property type="entry name" value="Glyco_trans_1"/>
</dbReference>
<feature type="transmembrane region" description="Helical" evidence="7">
    <location>
        <begin position="322"/>
        <end position="343"/>
    </location>
</feature>
<evidence type="ECO:0000313" key="12">
    <source>
        <dbReference type="Proteomes" id="UP000306416"/>
    </source>
</evidence>
<comment type="subcellular location">
    <subcellularLocation>
        <location evidence="1">Cell membrane</location>
        <topology evidence="1">Multi-pass membrane protein</topology>
    </subcellularLocation>
</comment>
<reference evidence="10 12" key="1">
    <citation type="submission" date="2019-04" db="EMBL/GenBank/DDBJ databases">
        <title>Geobacter oryzae sp. nov., ferric-reducing bacteria isolated from paddy soil.</title>
        <authorList>
            <person name="Xu Z."/>
            <person name="Masuda Y."/>
            <person name="Itoh H."/>
            <person name="Senoo K."/>
        </authorList>
    </citation>
    <scope>NUCLEOTIDE SEQUENCE [LARGE SCALE GENOMIC DNA]</scope>
    <source>
        <strain evidence="10 12">Red111</strain>
    </source>
</reference>
<evidence type="ECO:0000256" key="2">
    <source>
        <dbReference type="ARBA" id="ARBA00007430"/>
    </source>
</evidence>
<keyword evidence="4 7" id="KW-0812">Transmembrane</keyword>
<comment type="similarity">
    <text evidence="2">Belongs to the polysaccharide synthase family.</text>
</comment>
<feature type="transmembrane region" description="Helical" evidence="7">
    <location>
        <begin position="76"/>
        <end position="95"/>
    </location>
</feature>
<dbReference type="InterPro" id="IPR050833">
    <property type="entry name" value="Poly_Biosynth_Transport"/>
</dbReference>
<keyword evidence="5 7" id="KW-1133">Transmembrane helix</keyword>
<dbReference type="PANTHER" id="PTHR30250">
    <property type="entry name" value="PST FAMILY PREDICTED COLANIC ACID TRANSPORTER"/>
    <property type="match status" value="1"/>
</dbReference>
<proteinExistence type="inferred from homology"/>
<keyword evidence="10" id="KW-0808">Transferase</keyword>
<evidence type="ECO:0000256" key="5">
    <source>
        <dbReference type="ARBA" id="ARBA00022989"/>
    </source>
</evidence>
<evidence type="ECO:0000256" key="1">
    <source>
        <dbReference type="ARBA" id="ARBA00004651"/>
    </source>
</evidence>
<dbReference type="Proteomes" id="UP000306416">
    <property type="component" value="Unassembled WGS sequence"/>
</dbReference>
<name>A0A4S1CAV9_9BACT</name>
<evidence type="ECO:0000259" key="9">
    <source>
        <dbReference type="Pfam" id="PF13439"/>
    </source>
</evidence>
<feature type="domain" description="Glycosyltransferase subfamily 4-like N-terminal" evidence="9">
    <location>
        <begin position="499"/>
        <end position="670"/>
    </location>
</feature>
<dbReference type="GO" id="GO:0016757">
    <property type="term" value="F:glycosyltransferase activity"/>
    <property type="evidence" value="ECO:0007669"/>
    <property type="project" value="InterPro"/>
</dbReference>
<evidence type="ECO:0000259" key="8">
    <source>
        <dbReference type="Pfam" id="PF00534"/>
    </source>
</evidence>
<dbReference type="AlphaFoldDB" id="A0A4S1CAV9"/>
<feature type="transmembrane region" description="Helical" evidence="7">
    <location>
        <begin position="284"/>
        <end position="310"/>
    </location>
</feature>
<feature type="transmembrane region" description="Helical" evidence="7">
    <location>
        <begin position="438"/>
        <end position="457"/>
    </location>
</feature>
<feature type="transmembrane region" description="Helical" evidence="7">
    <location>
        <begin position="147"/>
        <end position="167"/>
    </location>
</feature>